<evidence type="ECO:0000313" key="3">
    <source>
        <dbReference type="Proteomes" id="UP000239480"/>
    </source>
</evidence>
<evidence type="ECO:0000313" key="2">
    <source>
        <dbReference type="EMBL" id="PRY24917.1"/>
    </source>
</evidence>
<keyword evidence="1" id="KW-0732">Signal</keyword>
<organism evidence="2 3">
    <name type="scientific">Aliiruegeria haliotis</name>
    <dbReference type="NCBI Taxonomy" id="1280846"/>
    <lineage>
        <taxon>Bacteria</taxon>
        <taxon>Pseudomonadati</taxon>
        <taxon>Pseudomonadota</taxon>
        <taxon>Alphaproteobacteria</taxon>
        <taxon>Rhodobacterales</taxon>
        <taxon>Roseobacteraceae</taxon>
        <taxon>Aliiruegeria</taxon>
    </lineage>
</organism>
<dbReference type="AlphaFoldDB" id="A0A2T0RUU1"/>
<protein>
    <recommendedName>
        <fullName evidence="4">Hemolysin</fullName>
    </recommendedName>
</protein>
<evidence type="ECO:0008006" key="4">
    <source>
        <dbReference type="Google" id="ProtNLM"/>
    </source>
</evidence>
<sequence length="117" mass="12056">MRNRTLILASLALTAILSGCLPAEKEDPAPILPGTPEAVQQAEASCTARGGYLATRPGGALRVCTITPRDANQACTTGADCEGLCLARSKTCAPAVPLFGCHEVIMDNGQLATNCLD</sequence>
<accession>A0A2T0RUU1</accession>
<dbReference type="EMBL" id="PVTD01000002">
    <property type="protein sequence ID" value="PRY24917.1"/>
    <property type="molecule type" value="Genomic_DNA"/>
</dbReference>
<proteinExistence type="predicted"/>
<feature type="signal peptide" evidence="1">
    <location>
        <begin position="1"/>
        <end position="25"/>
    </location>
</feature>
<name>A0A2T0RUU1_9RHOB</name>
<comment type="caution">
    <text evidence="2">The sequence shown here is derived from an EMBL/GenBank/DDBJ whole genome shotgun (WGS) entry which is preliminary data.</text>
</comment>
<gene>
    <name evidence="2" type="ORF">CLV78_10290</name>
</gene>
<dbReference type="PROSITE" id="PS51257">
    <property type="entry name" value="PROKAR_LIPOPROTEIN"/>
    <property type="match status" value="1"/>
</dbReference>
<dbReference type="RefSeq" id="WP_106203864.1">
    <property type="nucleotide sequence ID" value="NZ_PVTD01000002.1"/>
</dbReference>
<feature type="chain" id="PRO_5015437066" description="Hemolysin" evidence="1">
    <location>
        <begin position="26"/>
        <end position="117"/>
    </location>
</feature>
<evidence type="ECO:0000256" key="1">
    <source>
        <dbReference type="SAM" id="SignalP"/>
    </source>
</evidence>
<keyword evidence="3" id="KW-1185">Reference proteome</keyword>
<dbReference type="Proteomes" id="UP000239480">
    <property type="component" value="Unassembled WGS sequence"/>
</dbReference>
<dbReference type="OrthoDB" id="8592692at2"/>
<reference evidence="2 3" key="1">
    <citation type="submission" date="2018-03" db="EMBL/GenBank/DDBJ databases">
        <title>Genomic Encyclopedia of Archaeal and Bacterial Type Strains, Phase II (KMG-II): from individual species to whole genera.</title>
        <authorList>
            <person name="Goeker M."/>
        </authorList>
    </citation>
    <scope>NUCLEOTIDE SEQUENCE [LARGE SCALE GENOMIC DNA]</scope>
    <source>
        <strain evidence="2 3">DSM 29328</strain>
    </source>
</reference>